<feature type="transmembrane region" description="Helical" evidence="5">
    <location>
        <begin position="12"/>
        <end position="34"/>
    </location>
</feature>
<protein>
    <submittedName>
        <fullName evidence="7">DMT family transporter</fullName>
    </submittedName>
</protein>
<sequence length="314" mass="33883">MTGTILAPRYRTAGLFVLLAAVWGGTYPAVTVGLESFPPILYAALRLDVGALVLVLYVGRTQDYWRPRSTRDWAAVLSGGLLTLAGYSILQNIGQQTVPSAIAAVLTGLIPILTIGFAKVFLPEESFGLTELVGVGFGFLGLAVITRPDPANLLSGNTVGQVVLVLGAASFALGGVLTQRADPEMPFPSRTAWAMVVGAVFTHLASLASPSESVRLVRWSVEGLLGLAYLGVFVSATGYLLYFYLLPRLGSVELNLVTYATAMFGTVFSWLLFTEPVTASTFFGFSLVILGFMLLKWEKIYNEYQRRRHGIETK</sequence>
<dbReference type="InterPro" id="IPR000620">
    <property type="entry name" value="EamA_dom"/>
</dbReference>
<name>A0AAE4JIF8_9EURY</name>
<dbReference type="Proteomes" id="UP001253439">
    <property type="component" value="Unassembled WGS sequence"/>
</dbReference>
<proteinExistence type="predicted"/>
<dbReference type="InterPro" id="IPR037185">
    <property type="entry name" value="EmrE-like"/>
</dbReference>
<evidence type="ECO:0000256" key="1">
    <source>
        <dbReference type="ARBA" id="ARBA00004141"/>
    </source>
</evidence>
<feature type="transmembrane region" description="Helical" evidence="5">
    <location>
        <begin position="191"/>
        <end position="211"/>
    </location>
</feature>
<organism evidence="7 8">
    <name type="scientific">Haloarcula terrestris</name>
    <dbReference type="NCBI Taxonomy" id="2950533"/>
    <lineage>
        <taxon>Archaea</taxon>
        <taxon>Methanobacteriati</taxon>
        <taxon>Methanobacteriota</taxon>
        <taxon>Stenosarchaea group</taxon>
        <taxon>Halobacteria</taxon>
        <taxon>Halobacteriales</taxon>
        <taxon>Haloarculaceae</taxon>
        <taxon>Haloarcula</taxon>
    </lineage>
</organism>
<evidence type="ECO:0000259" key="6">
    <source>
        <dbReference type="Pfam" id="PF00892"/>
    </source>
</evidence>
<dbReference type="PANTHER" id="PTHR32322:SF2">
    <property type="entry name" value="EAMA DOMAIN-CONTAINING PROTEIN"/>
    <property type="match status" value="1"/>
</dbReference>
<feature type="transmembrane region" description="Helical" evidence="5">
    <location>
        <begin position="40"/>
        <end position="59"/>
    </location>
</feature>
<feature type="transmembrane region" description="Helical" evidence="5">
    <location>
        <begin position="102"/>
        <end position="122"/>
    </location>
</feature>
<dbReference type="EMBL" id="JAMQOM010000029">
    <property type="protein sequence ID" value="MDS0223833.1"/>
    <property type="molecule type" value="Genomic_DNA"/>
</dbReference>
<evidence type="ECO:0000256" key="5">
    <source>
        <dbReference type="SAM" id="Phobius"/>
    </source>
</evidence>
<gene>
    <name evidence="7" type="ORF">NDI54_21125</name>
</gene>
<dbReference type="PANTHER" id="PTHR32322">
    <property type="entry name" value="INNER MEMBRANE TRANSPORTER"/>
    <property type="match status" value="1"/>
</dbReference>
<evidence type="ECO:0000256" key="4">
    <source>
        <dbReference type="ARBA" id="ARBA00023136"/>
    </source>
</evidence>
<feature type="transmembrane region" description="Helical" evidence="5">
    <location>
        <begin position="129"/>
        <end position="146"/>
    </location>
</feature>
<dbReference type="RefSeq" id="WP_310898310.1">
    <property type="nucleotide sequence ID" value="NZ_JAMQOM010000029.1"/>
</dbReference>
<dbReference type="GO" id="GO:0016020">
    <property type="term" value="C:membrane"/>
    <property type="evidence" value="ECO:0007669"/>
    <property type="project" value="UniProtKB-SubCell"/>
</dbReference>
<comment type="subcellular location">
    <subcellularLocation>
        <location evidence="1">Membrane</location>
        <topology evidence="1">Multi-pass membrane protein</topology>
    </subcellularLocation>
</comment>
<feature type="transmembrane region" description="Helical" evidence="5">
    <location>
        <begin position="158"/>
        <end position="179"/>
    </location>
</feature>
<reference evidence="7 8" key="1">
    <citation type="submission" date="2022-06" db="EMBL/GenBank/DDBJ databases">
        <title>Haloarcula sp. a new haloarchaeum isolate from saline soil.</title>
        <authorList>
            <person name="Strakova D."/>
            <person name="Galisteo C."/>
            <person name="Sanchez-Porro C."/>
            <person name="Ventosa A."/>
        </authorList>
    </citation>
    <scope>NUCLEOTIDE SEQUENCE [LARGE SCALE GENOMIC DNA]</scope>
    <source>
        <strain evidence="7 8">S1AR25-5A</strain>
    </source>
</reference>
<feature type="domain" description="EamA" evidence="6">
    <location>
        <begin position="160"/>
        <end position="295"/>
    </location>
</feature>
<dbReference type="AlphaFoldDB" id="A0AAE4JIF8"/>
<feature type="domain" description="EamA" evidence="6">
    <location>
        <begin position="15"/>
        <end position="146"/>
    </location>
</feature>
<keyword evidence="2 5" id="KW-0812">Transmembrane</keyword>
<keyword evidence="8" id="KW-1185">Reference proteome</keyword>
<keyword evidence="4 5" id="KW-0472">Membrane</keyword>
<feature type="transmembrane region" description="Helical" evidence="5">
    <location>
        <begin position="71"/>
        <end position="90"/>
    </location>
</feature>
<comment type="caution">
    <text evidence="7">The sequence shown here is derived from an EMBL/GenBank/DDBJ whole genome shotgun (WGS) entry which is preliminary data.</text>
</comment>
<evidence type="ECO:0000313" key="8">
    <source>
        <dbReference type="Proteomes" id="UP001253439"/>
    </source>
</evidence>
<keyword evidence="3 5" id="KW-1133">Transmembrane helix</keyword>
<dbReference type="InterPro" id="IPR050638">
    <property type="entry name" value="AA-Vitamin_Transporters"/>
</dbReference>
<dbReference type="Pfam" id="PF00892">
    <property type="entry name" value="EamA"/>
    <property type="match status" value="2"/>
</dbReference>
<feature type="transmembrane region" description="Helical" evidence="5">
    <location>
        <begin position="223"/>
        <end position="244"/>
    </location>
</feature>
<evidence type="ECO:0000256" key="3">
    <source>
        <dbReference type="ARBA" id="ARBA00022989"/>
    </source>
</evidence>
<evidence type="ECO:0000256" key="2">
    <source>
        <dbReference type="ARBA" id="ARBA00022692"/>
    </source>
</evidence>
<evidence type="ECO:0000313" key="7">
    <source>
        <dbReference type="EMBL" id="MDS0223833.1"/>
    </source>
</evidence>
<feature type="transmembrane region" description="Helical" evidence="5">
    <location>
        <begin position="256"/>
        <end position="273"/>
    </location>
</feature>
<feature type="transmembrane region" description="Helical" evidence="5">
    <location>
        <begin position="279"/>
        <end position="297"/>
    </location>
</feature>
<dbReference type="SUPFAM" id="SSF103481">
    <property type="entry name" value="Multidrug resistance efflux transporter EmrE"/>
    <property type="match status" value="2"/>
</dbReference>
<accession>A0AAE4JIF8</accession>